<sequence>MREFRKPNLILSKCLEYCKCRYNGDLIPDKFVRALEKHVNYIKICPEVEIGLGVPRNSVRLIKKNDQYRLVDSMTGEDHTEKMDKYIESFTSEWKEEEIEGFIAKNRSPSCGSNDSKVYSKAGKVPALGEKRAGYFTDNLAQKFSSLVIENEGRLKNFKLRENFLIKIFLLADLRHVIEGENIKDLIDFHSNNKYLIMSYNQDGLNKLGRIVAAHVRGKTEETMHKYREQMLKTLNVLPDSGKRVNMLQHIFGYVSSDISRDEREYFLETLQDFRNEKVPFSLPLALLRSWVIRFKVDYLMTQTIFNPYPEGLIDLSDSGNGRF</sequence>
<dbReference type="InterPro" id="IPR013560">
    <property type="entry name" value="DUF1722"/>
</dbReference>
<evidence type="ECO:0000313" key="2">
    <source>
        <dbReference type="EMBL" id="SIQ65070.1"/>
    </source>
</evidence>
<dbReference type="Proteomes" id="UP000185669">
    <property type="component" value="Unassembled WGS sequence"/>
</dbReference>
<accession>A0A1N6UHJ9</accession>
<dbReference type="EMBL" id="FTNC01000006">
    <property type="protein sequence ID" value="SIQ65070.1"/>
    <property type="molecule type" value="Genomic_DNA"/>
</dbReference>
<dbReference type="PANTHER" id="PTHR30087:SF0">
    <property type="entry name" value="INNER MEMBRANE PROTEIN"/>
    <property type="match status" value="1"/>
</dbReference>
<keyword evidence="3" id="KW-1185">Reference proteome</keyword>
<dbReference type="PANTHER" id="PTHR30087">
    <property type="entry name" value="INNER MEMBRANE PROTEIN"/>
    <property type="match status" value="1"/>
</dbReference>
<dbReference type="OrthoDB" id="9797779at2"/>
<gene>
    <name evidence="2" type="ORF">SAMN05421834_106150</name>
</gene>
<protein>
    <submittedName>
        <fullName evidence="2">Uncharacterized conserved protein YbgA, DUF1722 family</fullName>
    </submittedName>
</protein>
<proteinExistence type="predicted"/>
<dbReference type="InterPro" id="IPR007553">
    <property type="entry name" value="2-thiour_desulf"/>
</dbReference>
<dbReference type="Pfam" id="PF04463">
    <property type="entry name" value="2-thiour_desulf"/>
    <property type="match status" value="1"/>
</dbReference>
<name>A0A1N6UHJ9_9FIRM</name>
<dbReference type="STRING" id="56779.SAMN05421834_106150"/>
<feature type="domain" description="DUF1722" evidence="1">
    <location>
        <begin position="194"/>
        <end position="310"/>
    </location>
</feature>
<dbReference type="RefSeq" id="WP_076544470.1">
    <property type="nucleotide sequence ID" value="NZ_FTNC01000006.1"/>
</dbReference>
<organism evidence="2 3">
    <name type="scientific">Halanaerobium kushneri</name>
    <dbReference type="NCBI Taxonomy" id="56779"/>
    <lineage>
        <taxon>Bacteria</taxon>
        <taxon>Bacillati</taxon>
        <taxon>Bacillota</taxon>
        <taxon>Clostridia</taxon>
        <taxon>Halanaerobiales</taxon>
        <taxon>Halanaerobiaceae</taxon>
        <taxon>Halanaerobium</taxon>
    </lineage>
</organism>
<dbReference type="AlphaFoldDB" id="A0A1N6UHJ9"/>
<reference evidence="3" key="1">
    <citation type="submission" date="2017-01" db="EMBL/GenBank/DDBJ databases">
        <authorList>
            <person name="Varghese N."/>
            <person name="Submissions S."/>
        </authorList>
    </citation>
    <scope>NUCLEOTIDE SEQUENCE [LARGE SCALE GENOMIC DNA]</scope>
    <source>
        <strain evidence="3">ATCC 700103</strain>
    </source>
</reference>
<dbReference type="Pfam" id="PF08349">
    <property type="entry name" value="DUF1722"/>
    <property type="match status" value="1"/>
</dbReference>
<evidence type="ECO:0000259" key="1">
    <source>
        <dbReference type="Pfam" id="PF08349"/>
    </source>
</evidence>
<evidence type="ECO:0000313" key="3">
    <source>
        <dbReference type="Proteomes" id="UP000185669"/>
    </source>
</evidence>